<dbReference type="InterPro" id="IPR027417">
    <property type="entry name" value="P-loop_NTPase"/>
</dbReference>
<dbReference type="OrthoDB" id="9805029at2"/>
<dbReference type="PROSITE" id="PS00211">
    <property type="entry name" value="ABC_TRANSPORTER_1"/>
    <property type="match status" value="1"/>
</dbReference>
<sequence length="511" mass="54143">MSAAQVPPLLEMRGIGKSFGGTRALDRVDFTVGHGEIVALLGENGAGKSTLIKILAGIHRMDEGSIGFQGRVSTGSPGLLPIRFIHQDLGLFDWMTISENFGLTLGFLRRFGLIDRAANRARTVAALAALGLDRHPDTRIRDLGRAERALVAIARALAANGEVLVLDEPTASLPASEVARLFDALRQLRARGVGIVYVSHRLDEVFELADRVVVLRDGRLAGAGPVAGLTADRLISMIVGQGFARHRRTDCAAGTAVRLACRSVMIETAAPLDAAFRAGEIVGLAGLVGAGQERLGRALFGRAVVHEGAITLDGAAYAPRDPRHAMARGIGFVAGDRTGESTAARLSIAENAFLNPYAHGMGALEYITPRRVHRRAHALGRRVGLRPNQPWLLLEQLSGGNQQKVVVGRWLDQGAKLLVVEDPTSGVDVGARAEIYRLFAEAAAAGATILVVSSDFEEIAQICDRALVFDRGAVVAELAGDALTIDRLIAAASAGVFSRRHEGSAHGIAQI</sequence>
<comment type="caution">
    <text evidence="7">The sequence shown here is derived from an EMBL/GenBank/DDBJ whole genome shotgun (WGS) entry which is preliminary data.</text>
</comment>
<dbReference type="RefSeq" id="WP_051657445.1">
    <property type="nucleotide sequence ID" value="NZ_FTNE01000024.1"/>
</dbReference>
<reference evidence="7 8" key="1">
    <citation type="submission" date="2017-01" db="EMBL/GenBank/DDBJ databases">
        <authorList>
            <person name="Varghese N."/>
            <person name="Submissions S."/>
        </authorList>
    </citation>
    <scope>NUCLEOTIDE SEQUENCE [LARGE SCALE GENOMIC DNA]</scope>
    <source>
        <strain evidence="7 8">ATCC 35905</strain>
    </source>
</reference>
<gene>
    <name evidence="7" type="ORF">SAMN05421828_12439</name>
</gene>
<dbReference type="EMBL" id="FTNE01000024">
    <property type="protein sequence ID" value="SIR32017.1"/>
    <property type="molecule type" value="Genomic_DNA"/>
</dbReference>
<dbReference type="SUPFAM" id="SSF52540">
    <property type="entry name" value="P-loop containing nucleoside triphosphate hydrolases"/>
    <property type="match status" value="2"/>
</dbReference>
<dbReference type="InterPro" id="IPR003593">
    <property type="entry name" value="AAA+_ATPase"/>
</dbReference>
<keyword evidence="5 7" id="KW-0067">ATP-binding</keyword>
<dbReference type="CDD" id="cd03216">
    <property type="entry name" value="ABC_Carb_Monos_I"/>
    <property type="match status" value="1"/>
</dbReference>
<evidence type="ECO:0000256" key="4">
    <source>
        <dbReference type="ARBA" id="ARBA00022741"/>
    </source>
</evidence>
<dbReference type="AlphaFoldDB" id="A0A8G2CMW0"/>
<dbReference type="InterPro" id="IPR003439">
    <property type="entry name" value="ABC_transporter-like_ATP-bd"/>
</dbReference>
<accession>A0A8G2CMW0</accession>
<dbReference type="CDD" id="cd03215">
    <property type="entry name" value="ABC_Carb_Monos_II"/>
    <property type="match status" value="1"/>
</dbReference>
<dbReference type="PANTHER" id="PTHR43790:SF9">
    <property type="entry name" value="GALACTOFURANOSE TRANSPORTER ATP-BINDING PROTEIN YTFR"/>
    <property type="match status" value="1"/>
</dbReference>
<dbReference type="GO" id="GO:0005524">
    <property type="term" value="F:ATP binding"/>
    <property type="evidence" value="ECO:0007669"/>
    <property type="project" value="UniProtKB-KW"/>
</dbReference>
<evidence type="ECO:0000259" key="6">
    <source>
        <dbReference type="PROSITE" id="PS50893"/>
    </source>
</evidence>
<feature type="domain" description="ABC transporter" evidence="6">
    <location>
        <begin position="247"/>
        <end position="496"/>
    </location>
</feature>
<keyword evidence="3" id="KW-0677">Repeat</keyword>
<dbReference type="Proteomes" id="UP000186308">
    <property type="component" value="Unassembled WGS sequence"/>
</dbReference>
<evidence type="ECO:0000313" key="7">
    <source>
        <dbReference type="EMBL" id="SIR32017.1"/>
    </source>
</evidence>
<keyword evidence="4" id="KW-0547">Nucleotide-binding</keyword>
<keyword evidence="1" id="KW-0813">Transport</keyword>
<evidence type="ECO:0000313" key="8">
    <source>
        <dbReference type="Proteomes" id="UP000186308"/>
    </source>
</evidence>
<proteinExistence type="predicted"/>
<evidence type="ECO:0000256" key="5">
    <source>
        <dbReference type="ARBA" id="ARBA00022840"/>
    </source>
</evidence>
<evidence type="ECO:0000256" key="3">
    <source>
        <dbReference type="ARBA" id="ARBA00022737"/>
    </source>
</evidence>
<keyword evidence="2" id="KW-0762">Sugar transport</keyword>
<organism evidence="7 8">
    <name type="scientific">Acidiphilium rubrum</name>
    <dbReference type="NCBI Taxonomy" id="526"/>
    <lineage>
        <taxon>Bacteria</taxon>
        <taxon>Pseudomonadati</taxon>
        <taxon>Pseudomonadota</taxon>
        <taxon>Alphaproteobacteria</taxon>
        <taxon>Acetobacterales</taxon>
        <taxon>Acidocellaceae</taxon>
        <taxon>Acidiphilium</taxon>
    </lineage>
</organism>
<dbReference type="InterPro" id="IPR017871">
    <property type="entry name" value="ABC_transporter-like_CS"/>
</dbReference>
<dbReference type="Gene3D" id="3.40.50.300">
    <property type="entry name" value="P-loop containing nucleotide triphosphate hydrolases"/>
    <property type="match status" value="2"/>
</dbReference>
<dbReference type="GO" id="GO:0016887">
    <property type="term" value="F:ATP hydrolysis activity"/>
    <property type="evidence" value="ECO:0007669"/>
    <property type="project" value="InterPro"/>
</dbReference>
<name>A0A8G2CMW0_ACIRU</name>
<dbReference type="SMART" id="SM00382">
    <property type="entry name" value="AAA"/>
    <property type="match status" value="2"/>
</dbReference>
<dbReference type="PROSITE" id="PS50893">
    <property type="entry name" value="ABC_TRANSPORTER_2"/>
    <property type="match status" value="2"/>
</dbReference>
<feature type="domain" description="ABC transporter" evidence="6">
    <location>
        <begin position="10"/>
        <end position="242"/>
    </location>
</feature>
<dbReference type="InterPro" id="IPR050107">
    <property type="entry name" value="ABC_carbohydrate_import_ATPase"/>
</dbReference>
<dbReference type="PANTHER" id="PTHR43790">
    <property type="entry name" value="CARBOHYDRATE TRANSPORT ATP-BINDING PROTEIN MG119-RELATED"/>
    <property type="match status" value="1"/>
</dbReference>
<protein>
    <submittedName>
        <fullName evidence="7">Monosaccharide ABC transporter ATP-binding protein, CUT2 family</fullName>
    </submittedName>
</protein>
<evidence type="ECO:0000256" key="2">
    <source>
        <dbReference type="ARBA" id="ARBA00022597"/>
    </source>
</evidence>
<keyword evidence="8" id="KW-1185">Reference proteome</keyword>
<evidence type="ECO:0000256" key="1">
    <source>
        <dbReference type="ARBA" id="ARBA00022448"/>
    </source>
</evidence>
<dbReference type="Pfam" id="PF00005">
    <property type="entry name" value="ABC_tran"/>
    <property type="match status" value="2"/>
</dbReference>